<dbReference type="KEGG" id="abat:CFX1CAM_1336"/>
<name>A0A1Y6K3Z5_9CHLR</name>
<reference evidence="4" key="1">
    <citation type="submission" date="2017-05" db="EMBL/GenBank/DDBJ databases">
        <authorList>
            <person name="Kirkegaard R."/>
            <person name="Mcilroy J S."/>
        </authorList>
    </citation>
    <scope>NUCLEOTIDE SEQUENCE [LARGE SCALE GENOMIC DNA]</scope>
</reference>
<dbReference type="RefSeq" id="WP_087862248.1">
    <property type="nucleotide sequence ID" value="NZ_LT859958.1"/>
</dbReference>
<dbReference type="Proteomes" id="UP000195514">
    <property type="component" value="Chromosome I"/>
</dbReference>
<evidence type="ECO:0000259" key="2">
    <source>
        <dbReference type="Pfam" id="PF02579"/>
    </source>
</evidence>
<proteinExistence type="predicted"/>
<feature type="region of interest" description="Disordered" evidence="1">
    <location>
        <begin position="46"/>
        <end position="66"/>
    </location>
</feature>
<feature type="domain" description="Dinitrogenase iron-molybdenum cofactor biosynthesis" evidence="2">
    <location>
        <begin position="9"/>
        <end position="119"/>
    </location>
</feature>
<organism evidence="3 4">
    <name type="scientific">Candidatus Brevifilum fermentans</name>
    <dbReference type="NCBI Taxonomy" id="1986204"/>
    <lineage>
        <taxon>Bacteria</taxon>
        <taxon>Bacillati</taxon>
        <taxon>Chloroflexota</taxon>
        <taxon>Anaerolineae</taxon>
        <taxon>Anaerolineales</taxon>
        <taxon>Anaerolineaceae</taxon>
        <taxon>Candidatus Brevifilum</taxon>
    </lineage>
</organism>
<dbReference type="InterPro" id="IPR051840">
    <property type="entry name" value="NifX/NifY_domain"/>
</dbReference>
<evidence type="ECO:0000313" key="3">
    <source>
        <dbReference type="EMBL" id="SMX54401.1"/>
    </source>
</evidence>
<accession>A0A1Y6K3Z5</accession>
<dbReference type="InterPro" id="IPR036105">
    <property type="entry name" value="DiNase_FeMo-co_biosyn_sf"/>
</dbReference>
<dbReference type="InterPro" id="IPR003731">
    <property type="entry name" value="Di-Nase_FeMo-co_biosynth"/>
</dbReference>
<dbReference type="CDD" id="cd00562">
    <property type="entry name" value="NifX_NifB"/>
    <property type="match status" value="1"/>
</dbReference>
<evidence type="ECO:0000256" key="1">
    <source>
        <dbReference type="SAM" id="MobiDB-lite"/>
    </source>
</evidence>
<dbReference type="Pfam" id="PF02579">
    <property type="entry name" value="Nitro_FeMo-Co"/>
    <property type="match status" value="1"/>
</dbReference>
<keyword evidence="4" id="KW-1185">Reference proteome</keyword>
<sequence>MKIAFITDDGKTISQHFGRASHYLVVEVEDGVIQHQEMREKLGHQQFADHAHQHQHGQGSGMDAASHDKHNRMSQAISDCDVLICGGMGMGAYQSMQSFGITPLVTQIRDIEAAFQAYLSGDLQDETHLLH</sequence>
<dbReference type="EMBL" id="LT859958">
    <property type="protein sequence ID" value="SMX54401.1"/>
    <property type="molecule type" value="Genomic_DNA"/>
</dbReference>
<evidence type="ECO:0000313" key="4">
    <source>
        <dbReference type="Proteomes" id="UP000195514"/>
    </source>
</evidence>
<dbReference type="PANTHER" id="PTHR33937:SF2">
    <property type="entry name" value="DINITROGENASE IRON-MOLYBDENUM COFACTOR BIOSYNTHESIS DOMAIN-CONTAINING PROTEIN"/>
    <property type="match status" value="1"/>
</dbReference>
<dbReference type="OrthoDB" id="280278at2"/>
<protein>
    <submittedName>
        <fullName evidence="3">Dinitrogenase iron-molybdenum cofactor biosynthesis protein</fullName>
    </submittedName>
</protein>
<dbReference type="Gene3D" id="3.30.420.130">
    <property type="entry name" value="Dinitrogenase iron-molybdenum cofactor biosynthesis domain"/>
    <property type="match status" value="1"/>
</dbReference>
<dbReference type="PANTHER" id="PTHR33937">
    <property type="entry name" value="IRON-MOLYBDENUM PROTEIN-RELATED-RELATED"/>
    <property type="match status" value="1"/>
</dbReference>
<dbReference type="AlphaFoldDB" id="A0A1Y6K3Z5"/>
<gene>
    <name evidence="3" type="ORF">CFX1CAM_1336</name>
</gene>
<dbReference type="SUPFAM" id="SSF53146">
    <property type="entry name" value="Nitrogenase accessory factor-like"/>
    <property type="match status" value="1"/>
</dbReference>